<reference evidence="6 7" key="1">
    <citation type="submission" date="2019-09" db="EMBL/GenBank/DDBJ databases">
        <title>Isolation and identification of active actinomycetes.</title>
        <authorList>
            <person name="Yu Z."/>
            <person name="Han C."/>
            <person name="Yu B."/>
        </authorList>
    </citation>
    <scope>NUCLEOTIDE SEQUENCE [LARGE SCALE GENOMIC DNA]</scope>
    <source>
        <strain evidence="6 7">NEAU-H2</strain>
    </source>
</reference>
<evidence type="ECO:0000313" key="7">
    <source>
        <dbReference type="Proteomes" id="UP000442990"/>
    </source>
</evidence>
<name>A0A7J5DGA9_9ACTN</name>
<dbReference type="Gene3D" id="2.130.10.130">
    <property type="entry name" value="Integrin alpha, N-terminal"/>
    <property type="match status" value="3"/>
</dbReference>
<dbReference type="EMBL" id="WBKG01000012">
    <property type="protein sequence ID" value="KAB1987658.1"/>
    <property type="molecule type" value="Genomic_DNA"/>
</dbReference>
<dbReference type="InterPro" id="IPR024881">
    <property type="entry name" value="Tip"/>
</dbReference>
<accession>A0A7J5DGA9</accession>
<keyword evidence="3" id="KW-0325">Glycoprotein</keyword>
<dbReference type="Pfam" id="PF01839">
    <property type="entry name" value="FG-GAP"/>
    <property type="match status" value="1"/>
</dbReference>
<keyword evidence="1 5" id="KW-0732">Signal</keyword>
<organism evidence="6 7">
    <name type="scientific">Streptomyces triticiradicis</name>
    <dbReference type="NCBI Taxonomy" id="2651189"/>
    <lineage>
        <taxon>Bacteria</taxon>
        <taxon>Bacillati</taxon>
        <taxon>Actinomycetota</taxon>
        <taxon>Actinomycetes</taxon>
        <taxon>Kitasatosporales</taxon>
        <taxon>Streptomycetaceae</taxon>
        <taxon>Streptomyces</taxon>
    </lineage>
</organism>
<keyword evidence="7" id="KW-1185">Reference proteome</keyword>
<protein>
    <submittedName>
        <fullName evidence="6">VCBS repeat-containing protein</fullName>
    </submittedName>
</protein>
<dbReference type="PANTHER" id="PTHR13412">
    <property type="entry name" value="T-CELL IMMUNOMODULATORY PROTEIN HOMOLOG"/>
    <property type="match status" value="1"/>
</dbReference>
<dbReference type="Proteomes" id="UP000442990">
    <property type="component" value="Unassembled WGS sequence"/>
</dbReference>
<evidence type="ECO:0000313" key="6">
    <source>
        <dbReference type="EMBL" id="KAB1987658.1"/>
    </source>
</evidence>
<sequence length="491" mass="50799">MRTRHRPAAVLGCALLLTVAGSGANGLFGGGRSSRPATTRPAAGKPAEHSDPGDFNGDGYDDFVDVVRSKSRDGKKHAENLVVVYGSRTGLVTTTARRTPAGTEPDAAFTSAPLRADLDDDGFTDLVGSRGTGETARETFALFGGAHGLSSARRLDLPAGFRPLAAADFDGDGSVDLLDGGHGGHSGSGNPNATGKGGDGLLLYGPFDRGGTPARQAVLDLSQHGYVTPATATTGDFDGDGRAEVVFTYSLDFEQDESDVEEGKGPPSDLHSIGVYEGGEQGLVRDTRQEKTIDGLTAPGVPETGDADGDGLPDLLVHTRLAKVPTGALTILYGAKSGLDTGRERTVIGSTGAADWYSSGFGSSPAVGDVDGDGRPDVVVNTPTFRGHDGKVTLLPGGADGTQSLDGEQGIDSKTDGLPGTPNPYDWNAFNHRPPLLDVDGDGHTDAVVFGPLYEKRKGAYLVLRGTDDGFAPKETRLFTPDDIGVPLRLT</sequence>
<dbReference type="InterPro" id="IPR013519">
    <property type="entry name" value="Int_alpha_beta-p"/>
</dbReference>
<proteinExistence type="predicted"/>
<dbReference type="InterPro" id="IPR028994">
    <property type="entry name" value="Integrin_alpha_N"/>
</dbReference>
<evidence type="ECO:0000256" key="5">
    <source>
        <dbReference type="SAM" id="SignalP"/>
    </source>
</evidence>
<dbReference type="AlphaFoldDB" id="A0A7J5DGA9"/>
<dbReference type="InterPro" id="IPR013517">
    <property type="entry name" value="FG-GAP"/>
</dbReference>
<feature type="region of interest" description="Disordered" evidence="4">
    <location>
        <begin position="27"/>
        <end position="58"/>
    </location>
</feature>
<evidence type="ECO:0000256" key="2">
    <source>
        <dbReference type="ARBA" id="ARBA00022737"/>
    </source>
</evidence>
<feature type="chain" id="PRO_5039269103" evidence="5">
    <location>
        <begin position="25"/>
        <end position="491"/>
    </location>
</feature>
<feature type="signal peptide" evidence="5">
    <location>
        <begin position="1"/>
        <end position="24"/>
    </location>
</feature>
<gene>
    <name evidence="6" type="ORF">F8144_16490</name>
</gene>
<comment type="caution">
    <text evidence="6">The sequence shown here is derived from an EMBL/GenBank/DDBJ whole genome shotgun (WGS) entry which is preliminary data.</text>
</comment>
<evidence type="ECO:0000256" key="1">
    <source>
        <dbReference type="ARBA" id="ARBA00022729"/>
    </source>
</evidence>
<dbReference type="PROSITE" id="PS51470">
    <property type="entry name" value="FG_GAP"/>
    <property type="match status" value="1"/>
</dbReference>
<dbReference type="SUPFAM" id="SSF69318">
    <property type="entry name" value="Integrin alpha N-terminal domain"/>
    <property type="match status" value="1"/>
</dbReference>
<dbReference type="PANTHER" id="PTHR13412:SF0">
    <property type="entry name" value="T-CELL IMMUNOMODULATORY PROTEIN"/>
    <property type="match status" value="1"/>
</dbReference>
<evidence type="ECO:0000256" key="4">
    <source>
        <dbReference type="SAM" id="MobiDB-lite"/>
    </source>
</evidence>
<dbReference type="RefSeq" id="WP_151470090.1">
    <property type="nucleotide sequence ID" value="NZ_WBKG01000012.1"/>
</dbReference>
<keyword evidence="2" id="KW-0677">Repeat</keyword>
<evidence type="ECO:0000256" key="3">
    <source>
        <dbReference type="ARBA" id="ARBA00023180"/>
    </source>
</evidence>